<name>A0ACD5XUX4_AVESA</name>
<sequence length="270" mass="29800">MSGRCVSMKGRNLGGGKPPLSEDADPPETSQRQQQQHAEAEDGEIVHFSHPEHRLAPFDFPYLFMCMGCKEYGAGKRFMCQICGFQLHDFCALAPPSLHDHPFHPRHQHLLFFDKPGGFLRCKCDVCGKAVKGFSYRCACCSFDVHPCCAAMTRRMELPAHAHPLLLAPADSGVATSFVCQVCRRRRSGRVYQCMPCGYYLHAKCAKDMVNGLYEHGVVPPERSNPLLAVAKVTINALFGVIGGLIEGIGEGIGEAFVENIGRSRGRSFR</sequence>
<keyword evidence="2" id="KW-1185">Reference proteome</keyword>
<protein>
    <submittedName>
        <fullName evidence="1">Uncharacterized protein</fullName>
    </submittedName>
</protein>
<reference evidence="1" key="2">
    <citation type="submission" date="2025-09" db="UniProtKB">
        <authorList>
            <consortium name="EnsemblPlants"/>
        </authorList>
    </citation>
    <scope>IDENTIFICATION</scope>
</reference>
<proteinExistence type="predicted"/>
<dbReference type="EnsemblPlants" id="AVESA.00010b.r2.5CG0882520.1">
    <property type="protein sequence ID" value="AVESA.00010b.r2.5CG0882520.1.CDS.1"/>
    <property type="gene ID" value="AVESA.00010b.r2.5CG0882520"/>
</dbReference>
<dbReference type="Proteomes" id="UP001732700">
    <property type="component" value="Chromosome 5C"/>
</dbReference>
<accession>A0ACD5XUX4</accession>
<evidence type="ECO:0000313" key="2">
    <source>
        <dbReference type="Proteomes" id="UP001732700"/>
    </source>
</evidence>
<organism evidence="1 2">
    <name type="scientific">Avena sativa</name>
    <name type="common">Oat</name>
    <dbReference type="NCBI Taxonomy" id="4498"/>
    <lineage>
        <taxon>Eukaryota</taxon>
        <taxon>Viridiplantae</taxon>
        <taxon>Streptophyta</taxon>
        <taxon>Embryophyta</taxon>
        <taxon>Tracheophyta</taxon>
        <taxon>Spermatophyta</taxon>
        <taxon>Magnoliopsida</taxon>
        <taxon>Liliopsida</taxon>
        <taxon>Poales</taxon>
        <taxon>Poaceae</taxon>
        <taxon>BOP clade</taxon>
        <taxon>Pooideae</taxon>
        <taxon>Poodae</taxon>
        <taxon>Poeae</taxon>
        <taxon>Poeae Chloroplast Group 1 (Aveneae type)</taxon>
        <taxon>Aveninae</taxon>
        <taxon>Avena</taxon>
    </lineage>
</organism>
<evidence type="ECO:0000313" key="1">
    <source>
        <dbReference type="EnsemblPlants" id="AVESA.00010b.r2.5CG0882520.1.CDS.1"/>
    </source>
</evidence>
<reference evidence="1" key="1">
    <citation type="submission" date="2021-05" db="EMBL/GenBank/DDBJ databases">
        <authorList>
            <person name="Scholz U."/>
            <person name="Mascher M."/>
            <person name="Fiebig A."/>
        </authorList>
    </citation>
    <scope>NUCLEOTIDE SEQUENCE [LARGE SCALE GENOMIC DNA]</scope>
</reference>